<proteinExistence type="predicted"/>
<evidence type="ECO:0008006" key="3">
    <source>
        <dbReference type="Google" id="ProtNLM"/>
    </source>
</evidence>
<gene>
    <name evidence="1" type="ORF">FLACHUCJ7_03348</name>
</gene>
<evidence type="ECO:0000313" key="1">
    <source>
        <dbReference type="EMBL" id="CAD0007519.1"/>
    </source>
</evidence>
<sequence>MTGEPNNKDYFEISFILKNNFSKIFSTNVVRIDKMPDITVKYGAEYEKIPKVGEVVTEKNSKTGFIEKIKYRDFNNLIIIEFNEKQVKISESNFLLKNLKFKKITEFYENGNISLIASYDNGIVIGEFKSFYENGNPEKSGLYLEDLKKDKTWNYYNVDGAIVEIEKYQNGKLVDQ</sequence>
<dbReference type="Proteomes" id="UP000556700">
    <property type="component" value="Unassembled WGS sequence"/>
</dbReference>
<accession>A0A6V6Z7B6</accession>
<name>A0A6V6Z7B6_9FLAO</name>
<dbReference type="Gene3D" id="2.20.110.10">
    <property type="entry name" value="Histone H3 K4-specific methyltransferase SET7/9 N-terminal domain"/>
    <property type="match status" value="1"/>
</dbReference>
<reference evidence="1 2" key="1">
    <citation type="submission" date="2020-06" db="EMBL/GenBank/DDBJ databases">
        <authorList>
            <person name="Criscuolo A."/>
        </authorList>
    </citation>
    <scope>NUCLEOTIDE SEQUENCE [LARGE SCALE GENOMIC DNA]</scope>
    <source>
        <strain evidence="2">CIP 110025</strain>
    </source>
</reference>
<dbReference type="Pfam" id="PF07661">
    <property type="entry name" value="MORN_2"/>
    <property type="match status" value="2"/>
</dbReference>
<dbReference type="SUPFAM" id="SSF82185">
    <property type="entry name" value="Histone H3 K4-specific methyltransferase SET7/9 N-terminal domain"/>
    <property type="match status" value="1"/>
</dbReference>
<dbReference type="InterPro" id="IPR011652">
    <property type="entry name" value="MORN_2"/>
</dbReference>
<comment type="caution">
    <text evidence="1">The sequence shown here is derived from an EMBL/GenBank/DDBJ whole genome shotgun (WGS) entry which is preliminary data.</text>
</comment>
<dbReference type="EMBL" id="CAIJDO010000196">
    <property type="protein sequence ID" value="CAD0007519.1"/>
    <property type="molecule type" value="Genomic_DNA"/>
</dbReference>
<protein>
    <recommendedName>
        <fullName evidence="3">Membrane-binding protein</fullName>
    </recommendedName>
</protein>
<dbReference type="AlphaFoldDB" id="A0A6V6Z7B6"/>
<evidence type="ECO:0000313" key="2">
    <source>
        <dbReference type="Proteomes" id="UP000556700"/>
    </source>
</evidence>
<keyword evidence="2" id="KW-1185">Reference proteome</keyword>
<organism evidence="1 2">
    <name type="scientific">Flavobacterium chungangense</name>
    <dbReference type="NCBI Taxonomy" id="554283"/>
    <lineage>
        <taxon>Bacteria</taxon>
        <taxon>Pseudomonadati</taxon>
        <taxon>Bacteroidota</taxon>
        <taxon>Flavobacteriia</taxon>
        <taxon>Flavobacteriales</taxon>
        <taxon>Flavobacteriaceae</taxon>
        <taxon>Flavobacterium</taxon>
    </lineage>
</organism>